<keyword evidence="11" id="KW-0269">Exonuclease</keyword>
<dbReference type="PANTHER" id="PTHR15822">
    <property type="entry name" value="TRAF AND TNF RECEPTOR-ASSOCIATED PROTEIN"/>
    <property type="match status" value="1"/>
</dbReference>
<comment type="cofactor">
    <cofactor evidence="2">
        <name>Mg(2+)</name>
        <dbReference type="ChEBI" id="CHEBI:18420"/>
    </cofactor>
</comment>
<dbReference type="Proteomes" id="UP000007718">
    <property type="component" value="Chromosome"/>
</dbReference>
<dbReference type="GO" id="GO:0004527">
    <property type="term" value="F:exonuclease activity"/>
    <property type="evidence" value="ECO:0007669"/>
    <property type="project" value="UniProtKB-KW"/>
</dbReference>
<dbReference type="AlphaFoldDB" id="F0RIT6"/>
<reference evidence="11 12" key="2">
    <citation type="journal article" date="2012" name="Stand. Genomic Sci.">
        <title>Complete genome sequence of the orange-red pigmented, radioresistant Deinococcus proteolyticus type strain (MRP(T)).</title>
        <authorList>
            <person name="Copeland A."/>
            <person name="Zeytun A."/>
            <person name="Yassawong M."/>
            <person name="Nolan M."/>
            <person name="Lucas S."/>
            <person name="Hammon N."/>
            <person name="Deshpande S."/>
            <person name="Cheng J.F."/>
            <person name="Han C."/>
            <person name="Tapia R."/>
            <person name="Goodwin L.A."/>
            <person name="Pitluck S."/>
            <person name="Mavromatis K."/>
            <person name="Liolios K."/>
            <person name="Pagani I."/>
            <person name="Ivanova N."/>
            <person name="Mikhailova N."/>
            <person name="Pati A."/>
            <person name="Chen A."/>
            <person name="Palaniappan K."/>
            <person name="Land M."/>
            <person name="Hauser L."/>
            <person name="Jeffries C.D."/>
            <person name="Brambilla E.M."/>
            <person name="Rohde M."/>
            <person name="Sikorski J."/>
            <person name="Pukall R."/>
            <person name="Goker M."/>
            <person name="Detter J.C."/>
            <person name="Woyke T."/>
            <person name="Bristow J."/>
            <person name="Eisen J.A."/>
            <person name="Markowitz V."/>
            <person name="Hugenholtz P."/>
            <person name="Kyrpides N.C."/>
            <person name="Klenk H.P."/>
            <person name="Lapidus A."/>
        </authorList>
    </citation>
    <scope>NUCLEOTIDE SEQUENCE [LARGE SCALE GENOMIC DNA]</scope>
    <source>
        <strain evidence="12">ATCC 35074 / DSM 20540 / JCM 6276 / NBRC 101906 / NCIMB 13154 / VKM Ac-1939 / CCM 2703 / MRP</strain>
    </source>
</reference>
<evidence type="ECO:0000256" key="6">
    <source>
        <dbReference type="ARBA" id="ARBA00022801"/>
    </source>
</evidence>
<dbReference type="InterPro" id="IPR036691">
    <property type="entry name" value="Endo/exonu/phosph_ase_sf"/>
</dbReference>
<evidence type="ECO:0000313" key="12">
    <source>
        <dbReference type="Proteomes" id="UP000007718"/>
    </source>
</evidence>
<dbReference type="EMBL" id="CP002536">
    <property type="protein sequence ID" value="ADY25195.1"/>
    <property type="molecule type" value="Genomic_DNA"/>
</dbReference>
<dbReference type="Gene3D" id="3.60.10.10">
    <property type="entry name" value="Endonuclease/exonuclease/phosphatase"/>
    <property type="match status" value="1"/>
</dbReference>
<gene>
    <name evidence="11" type="ordered locus">Deipr_0016</name>
</gene>
<keyword evidence="11" id="KW-0255">Endonuclease</keyword>
<keyword evidence="3" id="KW-0540">Nuclease</keyword>
<protein>
    <submittedName>
        <fullName evidence="11">Endonuclease/exonuclease/phosphatase</fullName>
    </submittedName>
</protein>
<dbReference type="GO" id="GO:0046872">
    <property type="term" value="F:metal ion binding"/>
    <property type="evidence" value="ECO:0007669"/>
    <property type="project" value="UniProtKB-KW"/>
</dbReference>
<evidence type="ECO:0000256" key="1">
    <source>
        <dbReference type="ARBA" id="ARBA00001936"/>
    </source>
</evidence>
<dbReference type="SUPFAM" id="SSF56219">
    <property type="entry name" value="DNase I-like"/>
    <property type="match status" value="1"/>
</dbReference>
<evidence type="ECO:0000313" key="11">
    <source>
        <dbReference type="EMBL" id="ADY25195.1"/>
    </source>
</evidence>
<dbReference type="STRING" id="693977.Deipr_0016"/>
<accession>F0RIT6</accession>
<keyword evidence="12" id="KW-1185">Reference proteome</keyword>
<evidence type="ECO:0000256" key="5">
    <source>
        <dbReference type="ARBA" id="ARBA00022763"/>
    </source>
</evidence>
<keyword evidence="8" id="KW-0234">DNA repair</keyword>
<dbReference type="OrthoDB" id="9813425at2"/>
<feature type="domain" description="Endonuclease/exonuclease/phosphatase" evidence="10">
    <location>
        <begin position="108"/>
        <end position="317"/>
    </location>
</feature>
<evidence type="ECO:0000256" key="4">
    <source>
        <dbReference type="ARBA" id="ARBA00022723"/>
    </source>
</evidence>
<keyword evidence="9" id="KW-1133">Transmembrane helix</keyword>
<proteinExistence type="predicted"/>
<keyword evidence="9" id="KW-0812">Transmembrane</keyword>
<evidence type="ECO:0000256" key="7">
    <source>
        <dbReference type="ARBA" id="ARBA00022842"/>
    </source>
</evidence>
<evidence type="ECO:0000256" key="2">
    <source>
        <dbReference type="ARBA" id="ARBA00001946"/>
    </source>
</evidence>
<dbReference type="InterPro" id="IPR051547">
    <property type="entry name" value="TDP2-like"/>
</dbReference>
<dbReference type="KEGG" id="dpt:Deipr_0016"/>
<dbReference type="HOGENOM" id="CLU_069581_0_0_0"/>
<dbReference type="RefSeq" id="WP_013613804.1">
    <property type="nucleotide sequence ID" value="NC_015161.1"/>
</dbReference>
<evidence type="ECO:0000256" key="8">
    <source>
        <dbReference type="ARBA" id="ARBA00023204"/>
    </source>
</evidence>
<keyword evidence="4" id="KW-0479">Metal-binding</keyword>
<keyword evidence="5" id="KW-0227">DNA damage</keyword>
<dbReference type="InterPro" id="IPR005135">
    <property type="entry name" value="Endo/exonuclease/phosphatase"/>
</dbReference>
<evidence type="ECO:0000256" key="3">
    <source>
        <dbReference type="ARBA" id="ARBA00022722"/>
    </source>
</evidence>
<feature type="transmembrane region" description="Helical" evidence="9">
    <location>
        <begin position="78"/>
        <end position="96"/>
    </location>
</feature>
<sequence>MEKSKQQKSRTGKRQQGWPARLAWAYLAAVLLVWGLGEWVGERTVPTLLLAYAPPALLLLLWPPLALLAVFRAPARPPATLALVAGLGYAGLTWHLPQPVPPGSLTLLTYNIARGTQGSAETLAAQIRAQDADLVTLQETNGWDAEFTPELLRRLPGYHAAHTGAGGELLTLSRLPVLGSREVHLPETTRRFLVTTVQTPRGQLDVVNVHFSTVMVSGVFRGQVIPTRNRRATQLDRLQRETAQLPRVLVAGDFNTPPRGRVYRALSGKFVNAWDAAGQGFGFTFPSRLPALRIDHVFARGLQPLRAEVLPAGGSDHRGLRVVLRN</sequence>
<feature type="transmembrane region" description="Helical" evidence="9">
    <location>
        <begin position="49"/>
        <end position="71"/>
    </location>
</feature>
<dbReference type="PANTHER" id="PTHR15822:SF4">
    <property type="entry name" value="TYROSYL-DNA PHOSPHODIESTERASE 2"/>
    <property type="match status" value="1"/>
</dbReference>
<dbReference type="eggNOG" id="COG3021">
    <property type="taxonomic scope" value="Bacteria"/>
</dbReference>
<organism evidence="11 12">
    <name type="scientific">Deinococcus proteolyticus (strain ATCC 35074 / DSM 20540 / JCM 6276 / NBRC 101906 / NCIMB 13154 / VKM Ac-1939 / CCM 2703 / MRP)</name>
    <dbReference type="NCBI Taxonomy" id="693977"/>
    <lineage>
        <taxon>Bacteria</taxon>
        <taxon>Thermotogati</taxon>
        <taxon>Deinococcota</taxon>
        <taxon>Deinococci</taxon>
        <taxon>Deinococcales</taxon>
        <taxon>Deinococcaceae</taxon>
        <taxon>Deinococcus</taxon>
    </lineage>
</organism>
<keyword evidence="7" id="KW-0460">Magnesium</keyword>
<keyword evidence="9" id="KW-0472">Membrane</keyword>
<comment type="cofactor">
    <cofactor evidence="1">
        <name>Mn(2+)</name>
        <dbReference type="ChEBI" id="CHEBI:29035"/>
    </cofactor>
</comment>
<dbReference type="GO" id="GO:0004519">
    <property type="term" value="F:endonuclease activity"/>
    <property type="evidence" value="ECO:0007669"/>
    <property type="project" value="UniProtKB-KW"/>
</dbReference>
<evidence type="ECO:0000256" key="9">
    <source>
        <dbReference type="SAM" id="Phobius"/>
    </source>
</evidence>
<name>F0RIT6_DEIPM</name>
<evidence type="ECO:0000259" key="10">
    <source>
        <dbReference type="Pfam" id="PF03372"/>
    </source>
</evidence>
<keyword evidence="6" id="KW-0378">Hydrolase</keyword>
<dbReference type="GO" id="GO:0006281">
    <property type="term" value="P:DNA repair"/>
    <property type="evidence" value="ECO:0007669"/>
    <property type="project" value="UniProtKB-KW"/>
</dbReference>
<dbReference type="Pfam" id="PF03372">
    <property type="entry name" value="Exo_endo_phos"/>
    <property type="match status" value="1"/>
</dbReference>
<reference evidence="12" key="1">
    <citation type="submission" date="2011-02" db="EMBL/GenBank/DDBJ databases">
        <title>The complete sequence of chromosome of Deinococcus proteolyticus DSM 20540.</title>
        <authorList>
            <consortium name="US DOE Joint Genome Institute (JGI-PGF)"/>
            <person name="Lucas S."/>
            <person name="Copeland A."/>
            <person name="Lapidus A."/>
            <person name="Bruce D."/>
            <person name="Goodwin L."/>
            <person name="Pitluck S."/>
            <person name="Kyrpides N."/>
            <person name="Mavromatis K."/>
            <person name="Pagani I."/>
            <person name="Ivanova N."/>
            <person name="Ovchinnikova G."/>
            <person name="Zeytun A."/>
            <person name="Detter J.C."/>
            <person name="Han C."/>
            <person name="Land M."/>
            <person name="Hauser L."/>
            <person name="Markowitz V."/>
            <person name="Cheng J.-F."/>
            <person name="Hugenholtz P."/>
            <person name="Woyke T."/>
            <person name="Wu D."/>
            <person name="Pukall R."/>
            <person name="Steenblock K."/>
            <person name="Brambilla E."/>
            <person name="Klenk H.-P."/>
            <person name="Eisen J.A."/>
        </authorList>
    </citation>
    <scope>NUCLEOTIDE SEQUENCE [LARGE SCALE GENOMIC DNA]</scope>
    <source>
        <strain evidence="12">ATCC 35074 / DSM 20540 / JCM 6276 / NBRC 101906 / NCIMB 13154 / VKM Ac-1939 / CCM 2703 / MRP</strain>
    </source>
</reference>
<feature type="transmembrane region" description="Helical" evidence="9">
    <location>
        <begin position="20"/>
        <end position="37"/>
    </location>
</feature>